<keyword evidence="10" id="KW-1185">Reference proteome</keyword>
<evidence type="ECO:0000256" key="1">
    <source>
        <dbReference type="ARBA" id="ARBA00001974"/>
    </source>
</evidence>
<reference evidence="10" key="1">
    <citation type="journal article" date="2014" name="Proc. Natl. Acad. Sci. U.S.A.">
        <title>Extensive sampling of basidiomycete genomes demonstrates inadequacy of the white-rot/brown-rot paradigm for wood decay fungi.</title>
        <authorList>
            <person name="Riley R."/>
            <person name="Salamov A.A."/>
            <person name="Brown D.W."/>
            <person name="Nagy L.G."/>
            <person name="Floudas D."/>
            <person name="Held B.W."/>
            <person name="Levasseur A."/>
            <person name="Lombard V."/>
            <person name="Morin E."/>
            <person name="Otillar R."/>
            <person name="Lindquist E.A."/>
            <person name="Sun H."/>
            <person name="LaButti K.M."/>
            <person name="Schmutz J."/>
            <person name="Jabbour D."/>
            <person name="Luo H."/>
            <person name="Baker S.E."/>
            <person name="Pisabarro A.G."/>
            <person name="Walton J.D."/>
            <person name="Blanchette R.A."/>
            <person name="Henrissat B."/>
            <person name="Martin F."/>
            <person name="Cullen D."/>
            <person name="Hibbett D.S."/>
            <person name="Grigoriev I.V."/>
        </authorList>
    </citation>
    <scope>NUCLEOTIDE SEQUENCE [LARGE SCALE GENOMIC DNA]</scope>
    <source>
        <strain evidence="10">MUCL 33604</strain>
    </source>
</reference>
<dbReference type="STRING" id="933084.A0A067PQD3"/>
<evidence type="ECO:0000256" key="2">
    <source>
        <dbReference type="ARBA" id="ARBA00010790"/>
    </source>
</evidence>
<dbReference type="Proteomes" id="UP000027265">
    <property type="component" value="Unassembled WGS sequence"/>
</dbReference>
<feature type="active site" description="Proton acceptor" evidence="5">
    <location>
        <position position="573"/>
    </location>
</feature>
<feature type="active site" description="Proton donor" evidence="5">
    <location>
        <position position="529"/>
    </location>
</feature>
<proteinExistence type="inferred from homology"/>
<dbReference type="Pfam" id="PF05199">
    <property type="entry name" value="GMC_oxred_C"/>
    <property type="match status" value="1"/>
</dbReference>
<evidence type="ECO:0000256" key="7">
    <source>
        <dbReference type="SAM" id="SignalP"/>
    </source>
</evidence>
<dbReference type="InterPro" id="IPR012132">
    <property type="entry name" value="GMC_OxRdtase"/>
</dbReference>
<dbReference type="PROSITE" id="PS00624">
    <property type="entry name" value="GMC_OXRED_2"/>
    <property type="match status" value="1"/>
</dbReference>
<dbReference type="SUPFAM" id="SSF51905">
    <property type="entry name" value="FAD/NAD(P)-binding domain"/>
    <property type="match status" value="1"/>
</dbReference>
<keyword evidence="7" id="KW-0732">Signal</keyword>
<evidence type="ECO:0000259" key="8">
    <source>
        <dbReference type="PROSITE" id="PS00624"/>
    </source>
</evidence>
<evidence type="ECO:0000256" key="6">
    <source>
        <dbReference type="PIRSR" id="PIRSR000137-2"/>
    </source>
</evidence>
<dbReference type="HOGENOM" id="CLU_002865_6_3_1"/>
<dbReference type="InParanoid" id="A0A067PQD3"/>
<dbReference type="GO" id="GO:0016614">
    <property type="term" value="F:oxidoreductase activity, acting on CH-OH group of donors"/>
    <property type="evidence" value="ECO:0007669"/>
    <property type="project" value="InterPro"/>
</dbReference>
<evidence type="ECO:0000313" key="10">
    <source>
        <dbReference type="Proteomes" id="UP000027265"/>
    </source>
</evidence>
<dbReference type="PANTHER" id="PTHR11552">
    <property type="entry name" value="GLUCOSE-METHANOL-CHOLINE GMC OXIDOREDUCTASE"/>
    <property type="match status" value="1"/>
</dbReference>
<feature type="binding site" evidence="6">
    <location>
        <begin position="528"/>
        <end position="529"/>
    </location>
    <ligand>
        <name>FAD</name>
        <dbReference type="ChEBI" id="CHEBI:57692"/>
    </ligand>
</feature>
<dbReference type="InterPro" id="IPR007867">
    <property type="entry name" value="GMC_OxRtase_C"/>
</dbReference>
<dbReference type="InterPro" id="IPR000172">
    <property type="entry name" value="GMC_OxRdtase_N"/>
</dbReference>
<dbReference type="Gene3D" id="3.30.560.10">
    <property type="entry name" value="Glucose Oxidase, domain 3"/>
    <property type="match status" value="1"/>
</dbReference>
<keyword evidence="3" id="KW-0285">Flavoprotein</keyword>
<dbReference type="PANTHER" id="PTHR11552:SF147">
    <property type="entry name" value="CHOLINE DEHYDROGENASE, MITOCHONDRIAL"/>
    <property type="match status" value="1"/>
</dbReference>
<feature type="domain" description="Glucose-methanol-choline oxidoreductase N-terminal" evidence="8">
    <location>
        <begin position="301"/>
        <end position="315"/>
    </location>
</feature>
<evidence type="ECO:0000256" key="5">
    <source>
        <dbReference type="PIRSR" id="PIRSR000137-1"/>
    </source>
</evidence>
<feature type="signal peptide" evidence="7">
    <location>
        <begin position="1"/>
        <end position="16"/>
    </location>
</feature>
<dbReference type="Pfam" id="PF00732">
    <property type="entry name" value="GMC_oxred_N"/>
    <property type="match status" value="1"/>
</dbReference>
<evidence type="ECO:0000256" key="4">
    <source>
        <dbReference type="ARBA" id="ARBA00022827"/>
    </source>
</evidence>
<dbReference type="InterPro" id="IPR036188">
    <property type="entry name" value="FAD/NAD-bd_sf"/>
</dbReference>
<sequence>MRPFLVLSTLLVPVLGAVYDSAAQLPVLAFDFIVVGGGTAGAVVANRLSENPSWTVLVLEAGVTNLNVTAAIVPLLGPTLTPDTIYDWNYTTTAQPGLAGRSIPYNRGRILGGCSSVNFMVYSRGSSDDYNSWAAITGDSGWSWNSMQQYIRKNEDYVAPNDGHNTAGQYNPADHSITGITEVSLPGWPTAVDPLVIATTSQLSSQYPYTEDNNGGNVLGVGWTQATVGSGLRSSSATSYLGPKYASRPNLHILLNAQVTKLIRTGTKGGIPSFHTVEFALASFAPRIQVTANKEIILSAGSIGTPTILQLSGIGDKSVLSSVGIQTIVNNPSVGRNLSDHSLLANAFYVNSTTTFEAAGRNATLAAQQLAQWQTTGQGPFSYTITNNLAYLRLPSNSPIFQSYPDPSPGPNSAHYELIWANGFTVPGQATPDTGAFMTVFSNVISPVSRGSILLQSSDPFTAPLVNPNLLGSDFDLWTMREAVKSVKTFLSAPAWSNYVIAPWGGLANATTDAEIEAYAQQNTGTVWHMVGTAQMSSATASYGVVNPNLKVKGVEGIRIVDASVLPYVPSGHTQGPVYIVAERGADLIKSSWKAVVAAS</sequence>
<name>A0A067PQD3_9AGAM</name>
<feature type="binding site" evidence="6">
    <location>
        <position position="259"/>
    </location>
    <ligand>
        <name>FAD</name>
        <dbReference type="ChEBI" id="CHEBI:57692"/>
    </ligand>
</feature>
<protein>
    <submittedName>
        <fullName evidence="9">Aryl-alcohol oxidase</fullName>
    </submittedName>
</protein>
<dbReference type="Gene3D" id="3.50.50.60">
    <property type="entry name" value="FAD/NAD(P)-binding domain"/>
    <property type="match status" value="1"/>
</dbReference>
<comment type="cofactor">
    <cofactor evidence="1 6">
        <name>FAD</name>
        <dbReference type="ChEBI" id="CHEBI:57692"/>
    </cofactor>
</comment>
<dbReference type="OrthoDB" id="269227at2759"/>
<accession>A0A067PQD3</accession>
<feature type="binding site" evidence="6">
    <location>
        <begin position="118"/>
        <end position="121"/>
    </location>
    <ligand>
        <name>FAD</name>
        <dbReference type="ChEBI" id="CHEBI:57692"/>
    </ligand>
</feature>
<keyword evidence="4 6" id="KW-0274">FAD</keyword>
<dbReference type="GO" id="GO:0050660">
    <property type="term" value="F:flavin adenine dinucleotide binding"/>
    <property type="evidence" value="ECO:0007669"/>
    <property type="project" value="InterPro"/>
</dbReference>
<dbReference type="EMBL" id="KL197720">
    <property type="protein sequence ID" value="KDQ57028.1"/>
    <property type="molecule type" value="Genomic_DNA"/>
</dbReference>
<feature type="chain" id="PRO_5001646928" evidence="7">
    <location>
        <begin position="17"/>
        <end position="600"/>
    </location>
</feature>
<comment type="similarity">
    <text evidence="2">Belongs to the GMC oxidoreductase family.</text>
</comment>
<evidence type="ECO:0000256" key="3">
    <source>
        <dbReference type="ARBA" id="ARBA00022630"/>
    </source>
</evidence>
<evidence type="ECO:0000313" key="9">
    <source>
        <dbReference type="EMBL" id="KDQ57028.1"/>
    </source>
</evidence>
<dbReference type="PIRSF" id="PIRSF000137">
    <property type="entry name" value="Alcohol_oxidase"/>
    <property type="match status" value="1"/>
</dbReference>
<dbReference type="AlphaFoldDB" id="A0A067PQD3"/>
<dbReference type="SUPFAM" id="SSF54373">
    <property type="entry name" value="FAD-linked reductases, C-terminal domain"/>
    <property type="match status" value="1"/>
</dbReference>
<organism evidence="9 10">
    <name type="scientific">Jaapia argillacea MUCL 33604</name>
    <dbReference type="NCBI Taxonomy" id="933084"/>
    <lineage>
        <taxon>Eukaryota</taxon>
        <taxon>Fungi</taxon>
        <taxon>Dikarya</taxon>
        <taxon>Basidiomycota</taxon>
        <taxon>Agaricomycotina</taxon>
        <taxon>Agaricomycetes</taxon>
        <taxon>Agaricomycetidae</taxon>
        <taxon>Jaapiales</taxon>
        <taxon>Jaapiaceae</taxon>
        <taxon>Jaapia</taxon>
    </lineage>
</organism>
<gene>
    <name evidence="9" type="ORF">JAAARDRAFT_58509</name>
</gene>